<dbReference type="Gene3D" id="3.40.50.1820">
    <property type="entry name" value="alpha/beta hydrolase"/>
    <property type="match status" value="1"/>
</dbReference>
<dbReference type="Gene3D" id="1.10.1200.10">
    <property type="entry name" value="ACP-like"/>
    <property type="match status" value="1"/>
</dbReference>
<comment type="catalytic activity">
    <reaction evidence="47">
        <text>butanoyl-[ACP] + malonyl-[ACP] + H(+) = 3-oxohexanoyl-[ACP] + holo-[ACP] + CO2</text>
        <dbReference type="Rhea" id="RHEA:41820"/>
        <dbReference type="Rhea" id="RHEA-COMP:9623"/>
        <dbReference type="Rhea" id="RHEA-COMP:9628"/>
        <dbReference type="Rhea" id="RHEA-COMP:9629"/>
        <dbReference type="Rhea" id="RHEA-COMP:9685"/>
        <dbReference type="ChEBI" id="CHEBI:15378"/>
        <dbReference type="ChEBI" id="CHEBI:16526"/>
        <dbReference type="ChEBI" id="CHEBI:64479"/>
        <dbReference type="ChEBI" id="CHEBI:78449"/>
        <dbReference type="ChEBI" id="CHEBI:78454"/>
        <dbReference type="ChEBI" id="CHEBI:78456"/>
    </reaction>
    <physiologicalReaction direction="left-to-right" evidence="47">
        <dbReference type="Rhea" id="RHEA:41821"/>
    </physiologicalReaction>
</comment>
<evidence type="ECO:0000256" key="45">
    <source>
        <dbReference type="ARBA" id="ARBA00049414"/>
    </source>
</evidence>
<evidence type="ECO:0000256" key="9">
    <source>
        <dbReference type="ARBA" id="ARBA00023268"/>
    </source>
</evidence>
<comment type="catalytic activity">
    <reaction evidence="46">
        <text>3-oxooctanoyl-[ACP] + NADPH + H(+) = (3R)-hydroxyoctanoyl-[ACP] + NADP(+)</text>
        <dbReference type="Rhea" id="RHEA:41840"/>
        <dbReference type="Rhea" id="RHEA-COMP:9633"/>
        <dbReference type="Rhea" id="RHEA-COMP:9634"/>
        <dbReference type="ChEBI" id="CHEBI:15378"/>
        <dbReference type="ChEBI" id="CHEBI:57783"/>
        <dbReference type="ChEBI" id="CHEBI:58349"/>
        <dbReference type="ChEBI" id="CHEBI:78460"/>
        <dbReference type="ChEBI" id="CHEBI:78461"/>
    </reaction>
    <physiologicalReaction direction="left-to-right" evidence="46">
        <dbReference type="Rhea" id="RHEA:41841"/>
    </physiologicalReaction>
</comment>
<comment type="catalytic activity">
    <reaction evidence="31">
        <text>hexadecanoyl-[ACP] + malonyl-[ACP] + H(+) = 3-oxooctadecanoyl-[ACP] + holo-[ACP] + CO2</text>
        <dbReference type="Rhea" id="RHEA:41916"/>
        <dbReference type="Rhea" id="RHEA-COMP:9623"/>
        <dbReference type="Rhea" id="RHEA-COMP:9652"/>
        <dbReference type="Rhea" id="RHEA-COMP:9653"/>
        <dbReference type="Rhea" id="RHEA-COMP:9685"/>
        <dbReference type="ChEBI" id="CHEBI:15378"/>
        <dbReference type="ChEBI" id="CHEBI:16526"/>
        <dbReference type="ChEBI" id="CHEBI:64479"/>
        <dbReference type="ChEBI" id="CHEBI:78449"/>
        <dbReference type="ChEBI" id="CHEBI:78483"/>
        <dbReference type="ChEBI" id="CHEBI:78487"/>
    </reaction>
    <physiologicalReaction direction="left-to-right" evidence="31">
        <dbReference type="Rhea" id="RHEA:41917"/>
    </physiologicalReaction>
</comment>
<dbReference type="SMART" id="SM00822">
    <property type="entry name" value="PKS_KR"/>
    <property type="match status" value="1"/>
</dbReference>
<comment type="catalytic activity">
    <reaction evidence="23">
        <text>3-oxodecanoyl-[ACP] + NADPH + H(+) = (3R)-hydroxydecanoyl-[ACP] + NADP(+)</text>
        <dbReference type="Rhea" id="RHEA:41856"/>
        <dbReference type="Rhea" id="RHEA-COMP:9637"/>
        <dbReference type="Rhea" id="RHEA-COMP:9638"/>
        <dbReference type="ChEBI" id="CHEBI:15378"/>
        <dbReference type="ChEBI" id="CHEBI:57783"/>
        <dbReference type="ChEBI" id="CHEBI:58349"/>
        <dbReference type="ChEBI" id="CHEBI:78464"/>
        <dbReference type="ChEBI" id="CHEBI:78466"/>
    </reaction>
    <physiologicalReaction direction="left-to-right" evidence="23">
        <dbReference type="Rhea" id="RHEA:41857"/>
    </physiologicalReaction>
</comment>
<dbReference type="SUPFAM" id="SSF51735">
    <property type="entry name" value="NAD(P)-binding Rossmann-fold domains"/>
    <property type="match status" value="2"/>
</dbReference>
<evidence type="ECO:0000256" key="5">
    <source>
        <dbReference type="ARBA" id="ARBA00022799"/>
    </source>
</evidence>
<evidence type="ECO:0000256" key="7">
    <source>
        <dbReference type="ARBA" id="ARBA00022898"/>
    </source>
</evidence>
<evidence type="ECO:0000256" key="11">
    <source>
        <dbReference type="ARBA" id="ARBA00023351"/>
    </source>
</evidence>
<comment type="catalytic activity">
    <reaction evidence="45">
        <text>3-oxohexadecanoyl-[ACP] + NADPH + H(+) = (3R)-hydroxyhexadecanoyl-[ACP] + NADP(+)</text>
        <dbReference type="Rhea" id="RHEA:41904"/>
        <dbReference type="Rhea" id="RHEA-COMP:9649"/>
        <dbReference type="Rhea" id="RHEA-COMP:9650"/>
        <dbReference type="ChEBI" id="CHEBI:15378"/>
        <dbReference type="ChEBI" id="CHEBI:57783"/>
        <dbReference type="ChEBI" id="CHEBI:58349"/>
        <dbReference type="ChEBI" id="CHEBI:78478"/>
        <dbReference type="ChEBI" id="CHEBI:78480"/>
    </reaction>
    <physiologicalReaction direction="left-to-right" evidence="45">
        <dbReference type="Rhea" id="RHEA:41905"/>
    </physiologicalReaction>
</comment>
<evidence type="ECO:0000256" key="46">
    <source>
        <dbReference type="ARBA" id="ARBA00049422"/>
    </source>
</evidence>
<evidence type="ECO:0000256" key="38">
    <source>
        <dbReference type="ARBA" id="ARBA00048691"/>
    </source>
</evidence>
<comment type="catalytic activity">
    <reaction evidence="16">
        <text>(3R)-hydroxyoctadecanoyl-[ACP] = (2E)-octadecenoyl-[ACP] + H2O</text>
        <dbReference type="Rhea" id="RHEA:41924"/>
        <dbReference type="Rhea" id="RHEA-COMP:9654"/>
        <dbReference type="Rhea" id="RHEA-COMP:9655"/>
        <dbReference type="ChEBI" id="CHEBI:15377"/>
        <dbReference type="ChEBI" id="CHEBI:78488"/>
        <dbReference type="ChEBI" id="CHEBI:78489"/>
    </reaction>
    <physiologicalReaction direction="left-to-right" evidence="16">
        <dbReference type="Rhea" id="RHEA:41925"/>
    </physiologicalReaction>
</comment>
<dbReference type="SMART" id="SM00827">
    <property type="entry name" value="PKS_AT"/>
    <property type="match status" value="1"/>
</dbReference>
<comment type="catalytic activity">
    <reaction evidence="40">
        <text>3-oxotetradecanoyl-[ACP] + NADPH + H(+) = (3R)-hydroxytetradecanoyl-[ACP] + NADP(+)</text>
        <dbReference type="Rhea" id="RHEA:41888"/>
        <dbReference type="Rhea" id="RHEA-COMP:9645"/>
        <dbReference type="Rhea" id="RHEA-COMP:9646"/>
        <dbReference type="ChEBI" id="CHEBI:15378"/>
        <dbReference type="ChEBI" id="CHEBI:57783"/>
        <dbReference type="ChEBI" id="CHEBI:58349"/>
        <dbReference type="ChEBI" id="CHEBI:78473"/>
        <dbReference type="ChEBI" id="CHEBI:78474"/>
    </reaction>
    <physiologicalReaction direction="left-to-right" evidence="40">
        <dbReference type="Rhea" id="RHEA:41889"/>
    </physiologicalReaction>
</comment>
<dbReference type="Pfam" id="PF21089">
    <property type="entry name" value="PKS_DH_N"/>
    <property type="match status" value="1"/>
</dbReference>
<comment type="catalytic activity">
    <reaction evidence="38">
        <text>holo-[ACP] + acetyl-CoA = acetyl-[ACP] + CoA</text>
        <dbReference type="Rhea" id="RHEA:41788"/>
        <dbReference type="Rhea" id="RHEA-COMP:9621"/>
        <dbReference type="Rhea" id="RHEA-COMP:9685"/>
        <dbReference type="ChEBI" id="CHEBI:57287"/>
        <dbReference type="ChEBI" id="CHEBI:57288"/>
        <dbReference type="ChEBI" id="CHEBI:64479"/>
        <dbReference type="ChEBI" id="CHEBI:78446"/>
        <dbReference type="EC" id="2.3.1.38"/>
    </reaction>
    <physiologicalReaction direction="left-to-right" evidence="38">
        <dbReference type="Rhea" id="RHEA:41789"/>
    </physiologicalReaction>
</comment>
<comment type="catalytic activity">
    <reaction evidence="34">
        <text>(2E)-octenoyl-[ACP] + NADPH + H(+) = octanoyl-[ACP] + NADP(+)</text>
        <dbReference type="Rhea" id="RHEA:41848"/>
        <dbReference type="Rhea" id="RHEA-COMP:9635"/>
        <dbReference type="Rhea" id="RHEA-COMP:9636"/>
        <dbReference type="ChEBI" id="CHEBI:15378"/>
        <dbReference type="ChEBI" id="CHEBI:57783"/>
        <dbReference type="ChEBI" id="CHEBI:58349"/>
        <dbReference type="ChEBI" id="CHEBI:78462"/>
        <dbReference type="ChEBI" id="CHEBI:78463"/>
    </reaction>
    <physiologicalReaction direction="left-to-right" evidence="34">
        <dbReference type="Rhea" id="RHEA:41849"/>
    </physiologicalReaction>
</comment>
<evidence type="ECO:0000256" key="18">
    <source>
        <dbReference type="ARBA" id="ARBA00023402"/>
    </source>
</evidence>
<dbReference type="Gene3D" id="3.10.129.110">
    <property type="entry name" value="Polyketide synthase dehydratase"/>
    <property type="match status" value="1"/>
</dbReference>
<dbReference type="SUPFAM" id="SSF50129">
    <property type="entry name" value="GroES-like"/>
    <property type="match status" value="1"/>
</dbReference>
<dbReference type="Pfam" id="PF00109">
    <property type="entry name" value="ketoacyl-synt"/>
    <property type="match status" value="1"/>
</dbReference>
<evidence type="ECO:0000256" key="32">
    <source>
        <dbReference type="ARBA" id="ARBA00048281"/>
    </source>
</evidence>
<dbReference type="GO" id="GO:0006633">
    <property type="term" value="P:fatty acid biosynthetic process"/>
    <property type="evidence" value="ECO:0007669"/>
    <property type="project" value="UniProtKB-UniPathway"/>
</dbReference>
<keyword evidence="6" id="KW-0521">NADP</keyword>
<comment type="catalytic activity">
    <reaction evidence="35">
        <text>a fatty acyl-[ACP] + malonyl-[ACP] + H(+) = a 3-oxoacyl-[ACP] + holo-[ACP] + CO2</text>
        <dbReference type="Rhea" id="RHEA:22836"/>
        <dbReference type="Rhea" id="RHEA-COMP:9623"/>
        <dbReference type="Rhea" id="RHEA-COMP:9685"/>
        <dbReference type="Rhea" id="RHEA-COMP:9916"/>
        <dbReference type="Rhea" id="RHEA-COMP:14125"/>
        <dbReference type="ChEBI" id="CHEBI:15378"/>
        <dbReference type="ChEBI" id="CHEBI:16526"/>
        <dbReference type="ChEBI" id="CHEBI:64479"/>
        <dbReference type="ChEBI" id="CHEBI:78449"/>
        <dbReference type="ChEBI" id="CHEBI:78776"/>
        <dbReference type="ChEBI" id="CHEBI:138651"/>
        <dbReference type="EC" id="2.3.1.41"/>
    </reaction>
    <physiologicalReaction direction="left-to-right" evidence="35">
        <dbReference type="Rhea" id="RHEA:22837"/>
    </physiologicalReaction>
</comment>
<dbReference type="RefSeq" id="XP_033348083.1">
    <property type="nucleotide sequence ID" value="XM_033492192.1"/>
</dbReference>
<dbReference type="InterPro" id="IPR029058">
    <property type="entry name" value="AB_hydrolase_fold"/>
</dbReference>
<dbReference type="InterPro" id="IPR001227">
    <property type="entry name" value="Ac_transferase_dom_sf"/>
</dbReference>
<dbReference type="GO" id="GO:0004313">
    <property type="term" value="F:[acyl-carrier-protein] S-acetyltransferase activity"/>
    <property type="evidence" value="ECO:0007669"/>
    <property type="project" value="UniProtKB-EC"/>
</dbReference>
<dbReference type="GO" id="GO:0019171">
    <property type="term" value="F:(3R)-hydroxyacyl-[acyl-carrier-protein] dehydratase activity"/>
    <property type="evidence" value="ECO:0007669"/>
    <property type="project" value="UniProtKB-EC"/>
</dbReference>
<dbReference type="SMART" id="SM00829">
    <property type="entry name" value="PKS_ER"/>
    <property type="match status" value="1"/>
</dbReference>
<evidence type="ECO:0000256" key="8">
    <source>
        <dbReference type="ARBA" id="ARBA00022990"/>
    </source>
</evidence>
<dbReference type="Gene3D" id="3.40.50.720">
    <property type="entry name" value="NAD(P)-binding Rossmann-like Domain"/>
    <property type="match status" value="1"/>
</dbReference>
<dbReference type="InterPro" id="IPR036291">
    <property type="entry name" value="NAD(P)-bd_dom_sf"/>
</dbReference>
<comment type="catalytic activity">
    <reaction evidence="29">
        <text>3-oxobutanoyl-[ACP] + NADPH + H(+) = (3R)-hydroxybutanoyl-[ACP] + NADP(+)</text>
        <dbReference type="Rhea" id="RHEA:41804"/>
        <dbReference type="Rhea" id="RHEA-COMP:9625"/>
        <dbReference type="Rhea" id="RHEA-COMP:9626"/>
        <dbReference type="ChEBI" id="CHEBI:15378"/>
        <dbReference type="ChEBI" id="CHEBI:57783"/>
        <dbReference type="ChEBI" id="CHEBI:58349"/>
        <dbReference type="ChEBI" id="CHEBI:78450"/>
        <dbReference type="ChEBI" id="CHEBI:78451"/>
    </reaction>
    <physiologicalReaction direction="left-to-right" evidence="29">
        <dbReference type="Rhea" id="RHEA:41805"/>
    </physiologicalReaction>
</comment>
<dbReference type="UniPathway" id="UPA00094"/>
<dbReference type="InterPro" id="IPR013968">
    <property type="entry name" value="PKS_KR"/>
</dbReference>
<evidence type="ECO:0000256" key="13">
    <source>
        <dbReference type="ARBA" id="ARBA00023388"/>
    </source>
</evidence>
<dbReference type="InterPro" id="IPR018201">
    <property type="entry name" value="Ketoacyl_synth_AS"/>
</dbReference>
<evidence type="ECO:0000256" key="23">
    <source>
        <dbReference type="ARBA" id="ARBA00047440"/>
    </source>
</evidence>
<dbReference type="Pfam" id="PF00975">
    <property type="entry name" value="Thioesterase"/>
    <property type="match status" value="1"/>
</dbReference>
<feature type="domain" description="PKS/mFAS DH" evidence="53">
    <location>
        <begin position="867"/>
        <end position="1129"/>
    </location>
</feature>
<dbReference type="PROSITE" id="PS52004">
    <property type="entry name" value="KS3_2"/>
    <property type="match status" value="1"/>
</dbReference>
<dbReference type="InterPro" id="IPR001031">
    <property type="entry name" value="Thioesterase"/>
</dbReference>
<comment type="catalytic activity">
    <reaction evidence="48">
        <text>(2E)-decenoyl-[ACP] + NADPH + H(+) = decanoyl-[ACP] + NADP(+)</text>
        <dbReference type="Rhea" id="RHEA:41864"/>
        <dbReference type="Rhea" id="RHEA-COMP:9639"/>
        <dbReference type="Rhea" id="RHEA-COMP:9640"/>
        <dbReference type="ChEBI" id="CHEBI:15378"/>
        <dbReference type="ChEBI" id="CHEBI:57783"/>
        <dbReference type="ChEBI" id="CHEBI:58349"/>
        <dbReference type="ChEBI" id="CHEBI:78467"/>
        <dbReference type="ChEBI" id="CHEBI:78468"/>
    </reaction>
    <physiologicalReaction direction="left-to-right" evidence="48">
        <dbReference type="Rhea" id="RHEA:41865"/>
    </physiologicalReaction>
</comment>
<dbReference type="SMART" id="SM00823">
    <property type="entry name" value="PKS_PP"/>
    <property type="match status" value="1"/>
</dbReference>
<comment type="catalytic activity">
    <reaction evidence="28">
        <text>(2E)-hexenoyl-[ACP] + NADPH + H(+) = hexanoyl-[ACP] + NADP(+)</text>
        <dbReference type="Rhea" id="RHEA:41832"/>
        <dbReference type="Rhea" id="RHEA-COMP:9631"/>
        <dbReference type="Rhea" id="RHEA-COMP:9632"/>
        <dbReference type="ChEBI" id="CHEBI:15378"/>
        <dbReference type="ChEBI" id="CHEBI:57783"/>
        <dbReference type="ChEBI" id="CHEBI:58349"/>
        <dbReference type="ChEBI" id="CHEBI:78458"/>
        <dbReference type="ChEBI" id="CHEBI:78459"/>
    </reaction>
    <physiologicalReaction direction="left-to-right" evidence="28">
        <dbReference type="Rhea" id="RHEA:41833"/>
    </physiologicalReaction>
</comment>
<dbReference type="InterPro" id="IPR049900">
    <property type="entry name" value="PKS_mFAS_DH"/>
</dbReference>
<dbReference type="InterPro" id="IPR014031">
    <property type="entry name" value="Ketoacyl_synth_C"/>
</dbReference>
<keyword evidence="8" id="KW-0007">Acetylation</keyword>
<comment type="function">
    <text evidence="19">Fatty acid synthetase is a multifunctional enzyme that catalyzes the de novo biosynthesis of long-chain saturated fatty acids starting from acetyl-CoA and malonyl-CoA in the presence of NADPH. This multifunctional protein contains 7 catalytic activities and a site for the binding of the prosthetic group 4'-phosphopantetheine of the acyl carrier protein ([ACP]) domain.</text>
</comment>
<evidence type="ECO:0000256" key="36">
    <source>
        <dbReference type="ARBA" id="ARBA00048571"/>
    </source>
</evidence>
<evidence type="ECO:0000256" key="39">
    <source>
        <dbReference type="ARBA" id="ARBA00048704"/>
    </source>
</evidence>
<keyword evidence="9" id="KW-0511">Multifunctional enzyme</keyword>
<dbReference type="Proteomes" id="UP000504631">
    <property type="component" value="Unplaced"/>
</dbReference>
<feature type="region of interest" description="N-terminal hotdog fold" evidence="50">
    <location>
        <begin position="867"/>
        <end position="985"/>
    </location>
</feature>
<evidence type="ECO:0000256" key="25">
    <source>
        <dbReference type="ARBA" id="ARBA00047500"/>
    </source>
</evidence>
<feature type="domain" description="Ketosynthase family 3 (KS3)" evidence="52">
    <location>
        <begin position="20"/>
        <end position="425"/>
    </location>
</feature>
<keyword evidence="5" id="KW-0702">S-nitrosylation</keyword>
<evidence type="ECO:0000256" key="34">
    <source>
        <dbReference type="ARBA" id="ARBA00048420"/>
    </source>
</evidence>
<evidence type="ECO:0000256" key="10">
    <source>
        <dbReference type="ARBA" id="ARBA00023332"/>
    </source>
</evidence>
<evidence type="ECO:0000256" key="49">
    <source>
        <dbReference type="ARBA" id="ARBA00049533"/>
    </source>
</evidence>
<evidence type="ECO:0000256" key="3">
    <source>
        <dbReference type="ARBA" id="ARBA00022553"/>
    </source>
</evidence>
<comment type="catalytic activity">
    <reaction evidence="12">
        <text>(3R)-hydroxyhexanoyl-[ACP] = (2E)-hexenoyl-[ACP] + H2O</text>
        <dbReference type="Rhea" id="RHEA:41828"/>
        <dbReference type="Rhea" id="RHEA-COMP:9630"/>
        <dbReference type="Rhea" id="RHEA-COMP:9631"/>
        <dbReference type="ChEBI" id="CHEBI:15377"/>
        <dbReference type="ChEBI" id="CHEBI:78457"/>
        <dbReference type="ChEBI" id="CHEBI:78458"/>
    </reaction>
    <physiologicalReaction direction="left-to-right" evidence="12">
        <dbReference type="Rhea" id="RHEA:41829"/>
    </physiologicalReaction>
</comment>
<evidence type="ECO:0000256" key="19">
    <source>
        <dbReference type="ARBA" id="ARBA00023442"/>
    </source>
</evidence>
<dbReference type="Pfam" id="PF08659">
    <property type="entry name" value="KR"/>
    <property type="match status" value="1"/>
</dbReference>
<dbReference type="SUPFAM" id="SSF55048">
    <property type="entry name" value="Probable ACP-binding domain of malonyl-CoA ACP transacylase"/>
    <property type="match status" value="1"/>
</dbReference>
<dbReference type="Gene3D" id="3.40.47.10">
    <property type="match status" value="1"/>
</dbReference>
<evidence type="ECO:0000256" key="21">
    <source>
        <dbReference type="ARBA" id="ARBA00047394"/>
    </source>
</evidence>
<comment type="catalytic activity">
    <reaction evidence="42">
        <text>decanoyl-[ACP] + malonyl-[ACP] + H(+) = 3-oxododecanoyl-[ACP] + holo-[ACP] + CO2</text>
        <dbReference type="Rhea" id="RHEA:41868"/>
        <dbReference type="Rhea" id="RHEA-COMP:9623"/>
        <dbReference type="Rhea" id="RHEA-COMP:9640"/>
        <dbReference type="Rhea" id="RHEA-COMP:9641"/>
        <dbReference type="Rhea" id="RHEA-COMP:9685"/>
        <dbReference type="ChEBI" id="CHEBI:15378"/>
        <dbReference type="ChEBI" id="CHEBI:16526"/>
        <dbReference type="ChEBI" id="CHEBI:64479"/>
        <dbReference type="ChEBI" id="CHEBI:78449"/>
        <dbReference type="ChEBI" id="CHEBI:78468"/>
        <dbReference type="ChEBI" id="CHEBI:78469"/>
    </reaction>
    <physiologicalReaction direction="left-to-right" evidence="42">
        <dbReference type="Rhea" id="RHEA:41869"/>
    </physiologicalReaction>
</comment>
<evidence type="ECO:0000313" key="54">
    <source>
        <dbReference type="Proteomes" id="UP000504631"/>
    </source>
</evidence>
<dbReference type="GO" id="GO:0004316">
    <property type="term" value="F:3-oxoacyl-[acyl-carrier-protein] reductase (NADPH) activity"/>
    <property type="evidence" value="ECO:0007669"/>
    <property type="project" value="UniProtKB-EC"/>
</dbReference>
<dbReference type="InterPro" id="IPR057326">
    <property type="entry name" value="KR_dom"/>
</dbReference>
<dbReference type="InterPro" id="IPR032821">
    <property type="entry name" value="PKS_assoc"/>
</dbReference>
<dbReference type="InterPro" id="IPR009081">
    <property type="entry name" value="PP-bd_ACP"/>
</dbReference>
<comment type="catalytic activity">
    <reaction evidence="18">
        <text>(3R)-hydroxybutanoyl-[ACP] = (2E)-butenoyl-[ACP] + H2O</text>
        <dbReference type="Rhea" id="RHEA:41808"/>
        <dbReference type="Rhea" id="RHEA-COMP:9626"/>
        <dbReference type="Rhea" id="RHEA-COMP:9627"/>
        <dbReference type="ChEBI" id="CHEBI:15377"/>
        <dbReference type="ChEBI" id="CHEBI:78451"/>
        <dbReference type="ChEBI" id="CHEBI:78453"/>
    </reaction>
    <physiologicalReaction direction="left-to-right" evidence="18">
        <dbReference type="Rhea" id="RHEA:41809"/>
    </physiologicalReaction>
</comment>
<dbReference type="InterPro" id="IPR014043">
    <property type="entry name" value="Acyl_transferase_dom"/>
</dbReference>
<dbReference type="GO" id="GO:0016297">
    <property type="term" value="F:fatty acyl-[ACP] hydrolase activity"/>
    <property type="evidence" value="ECO:0007669"/>
    <property type="project" value="UniProtKB-EC"/>
</dbReference>
<dbReference type="SMART" id="SM00825">
    <property type="entry name" value="PKS_KS"/>
    <property type="match status" value="1"/>
</dbReference>
<feature type="active site" description="Proton donor; for dehydratase activity" evidence="50">
    <location>
        <position position="1049"/>
    </location>
</feature>
<name>A0A6J3K4R1_9HYME</name>
<dbReference type="Pfam" id="PF21149">
    <property type="entry name" value="FAS_pseudo-KR"/>
    <property type="match status" value="1"/>
</dbReference>
<comment type="catalytic activity">
    <reaction evidence="36">
        <text>3-oxohexanoyl-[ACP] + NADPH + H(+) = (3R)-hydroxyhexanoyl-[ACP] + NADP(+)</text>
        <dbReference type="Rhea" id="RHEA:41824"/>
        <dbReference type="Rhea" id="RHEA-COMP:9629"/>
        <dbReference type="Rhea" id="RHEA-COMP:9630"/>
        <dbReference type="ChEBI" id="CHEBI:15378"/>
        <dbReference type="ChEBI" id="CHEBI:57783"/>
        <dbReference type="ChEBI" id="CHEBI:58349"/>
        <dbReference type="ChEBI" id="CHEBI:78456"/>
        <dbReference type="ChEBI" id="CHEBI:78457"/>
    </reaction>
    <physiologicalReaction direction="left-to-right" evidence="36">
        <dbReference type="Rhea" id="RHEA:41825"/>
    </physiologicalReaction>
</comment>
<evidence type="ECO:0000256" key="48">
    <source>
        <dbReference type="ARBA" id="ARBA00049521"/>
    </source>
</evidence>
<dbReference type="Gene3D" id="3.40.366.10">
    <property type="entry name" value="Malonyl-Coenzyme A Acyl Carrier Protein, domain 2"/>
    <property type="match status" value="1"/>
</dbReference>
<keyword evidence="4" id="KW-0808">Transferase</keyword>
<keyword evidence="3" id="KW-0597">Phosphoprotein</keyword>
<comment type="catalytic activity">
    <reaction evidence="21">
        <text>hexanoyl-[ACP] + malonyl-[ACP] + H(+) = 3-oxooctanoyl-[ACP] + holo-[ACP] + CO2</text>
        <dbReference type="Rhea" id="RHEA:41836"/>
        <dbReference type="Rhea" id="RHEA-COMP:9623"/>
        <dbReference type="Rhea" id="RHEA-COMP:9632"/>
        <dbReference type="Rhea" id="RHEA-COMP:9633"/>
        <dbReference type="Rhea" id="RHEA-COMP:9685"/>
        <dbReference type="ChEBI" id="CHEBI:15378"/>
        <dbReference type="ChEBI" id="CHEBI:16526"/>
        <dbReference type="ChEBI" id="CHEBI:64479"/>
        <dbReference type="ChEBI" id="CHEBI:78449"/>
        <dbReference type="ChEBI" id="CHEBI:78459"/>
        <dbReference type="ChEBI" id="CHEBI:78460"/>
    </reaction>
    <physiologicalReaction direction="left-to-right" evidence="21">
        <dbReference type="Rhea" id="RHEA:41837"/>
    </physiologicalReaction>
</comment>
<evidence type="ECO:0000256" key="17">
    <source>
        <dbReference type="ARBA" id="ARBA00023401"/>
    </source>
</evidence>
<comment type="catalytic activity">
    <reaction evidence="10">
        <text>(3R)-hydroxyoctanoyl-[ACP] = (2E)-octenoyl-[ACP] + H2O</text>
        <dbReference type="Rhea" id="RHEA:41844"/>
        <dbReference type="Rhea" id="RHEA-COMP:9634"/>
        <dbReference type="Rhea" id="RHEA-COMP:9635"/>
        <dbReference type="ChEBI" id="CHEBI:15377"/>
        <dbReference type="ChEBI" id="CHEBI:78461"/>
        <dbReference type="ChEBI" id="CHEBI:78462"/>
    </reaction>
    <physiologicalReaction direction="left-to-right" evidence="10">
        <dbReference type="Rhea" id="RHEA:41845"/>
    </physiologicalReaction>
</comment>
<dbReference type="Pfam" id="PF00550">
    <property type="entry name" value="PP-binding"/>
    <property type="match status" value="1"/>
</dbReference>
<dbReference type="InterPro" id="IPR013149">
    <property type="entry name" value="ADH-like_C"/>
</dbReference>
<evidence type="ECO:0000256" key="26">
    <source>
        <dbReference type="ARBA" id="ARBA00047578"/>
    </source>
</evidence>
<dbReference type="PROSITE" id="PS00606">
    <property type="entry name" value="KS3_1"/>
    <property type="match status" value="1"/>
</dbReference>
<dbReference type="InterPro" id="IPR036736">
    <property type="entry name" value="ACP-like_sf"/>
</dbReference>
<evidence type="ECO:0000256" key="37">
    <source>
        <dbReference type="ARBA" id="ARBA00048650"/>
    </source>
</evidence>
<dbReference type="SUPFAM" id="SSF52151">
    <property type="entry name" value="FabD/lysophospholipase-like"/>
    <property type="match status" value="1"/>
</dbReference>
<comment type="catalytic activity">
    <reaction evidence="30">
        <text>acetyl-[ACP] + malonyl-[ACP] + H(+) = 3-oxobutanoyl-[ACP] + holo-[ACP] + CO2</text>
        <dbReference type="Rhea" id="RHEA:41800"/>
        <dbReference type="Rhea" id="RHEA-COMP:9621"/>
        <dbReference type="Rhea" id="RHEA-COMP:9623"/>
        <dbReference type="Rhea" id="RHEA-COMP:9625"/>
        <dbReference type="Rhea" id="RHEA-COMP:9685"/>
        <dbReference type="ChEBI" id="CHEBI:15378"/>
        <dbReference type="ChEBI" id="CHEBI:16526"/>
        <dbReference type="ChEBI" id="CHEBI:64479"/>
        <dbReference type="ChEBI" id="CHEBI:78446"/>
        <dbReference type="ChEBI" id="CHEBI:78449"/>
        <dbReference type="ChEBI" id="CHEBI:78450"/>
    </reaction>
    <physiologicalReaction direction="left-to-right" evidence="30">
        <dbReference type="Rhea" id="RHEA:41801"/>
    </physiologicalReaction>
</comment>
<dbReference type="PANTHER" id="PTHR43775:SF23">
    <property type="entry name" value="FATTY ACID SYNTHASE 3"/>
    <property type="match status" value="1"/>
</dbReference>
<evidence type="ECO:0000256" key="41">
    <source>
        <dbReference type="ARBA" id="ARBA00049019"/>
    </source>
</evidence>
<evidence type="ECO:0000259" key="53">
    <source>
        <dbReference type="PROSITE" id="PS52019"/>
    </source>
</evidence>
<evidence type="ECO:0000256" key="42">
    <source>
        <dbReference type="ARBA" id="ARBA00049109"/>
    </source>
</evidence>
<evidence type="ECO:0000256" key="50">
    <source>
        <dbReference type="PROSITE-ProRule" id="PRU01363"/>
    </source>
</evidence>
<dbReference type="GeneID" id="117232671"/>
<comment type="catalytic activity">
    <reaction evidence="43">
        <text>(2E)-tetradecenoyl-[ACP] + NADPH + H(+) = tetradecanoyl-[ACP] + NADP(+)</text>
        <dbReference type="Rhea" id="RHEA:41896"/>
        <dbReference type="Rhea" id="RHEA-COMP:9647"/>
        <dbReference type="Rhea" id="RHEA-COMP:9648"/>
        <dbReference type="ChEBI" id="CHEBI:15378"/>
        <dbReference type="ChEBI" id="CHEBI:57783"/>
        <dbReference type="ChEBI" id="CHEBI:58349"/>
        <dbReference type="ChEBI" id="CHEBI:78475"/>
        <dbReference type="ChEBI" id="CHEBI:78477"/>
    </reaction>
    <physiologicalReaction direction="left-to-right" evidence="43">
        <dbReference type="Rhea" id="RHEA:41897"/>
    </physiologicalReaction>
</comment>
<comment type="pathway">
    <text evidence="1">Lipid metabolism.</text>
</comment>
<dbReference type="InterPro" id="IPR011032">
    <property type="entry name" value="GroES-like_sf"/>
</dbReference>
<comment type="catalytic activity">
    <reaction evidence="14">
        <text>a (3R)-hydroxyacyl-[ACP] = a (2E)-enoyl-[ACP] + H2O</text>
        <dbReference type="Rhea" id="RHEA:13097"/>
        <dbReference type="Rhea" id="RHEA-COMP:9925"/>
        <dbReference type="Rhea" id="RHEA-COMP:9945"/>
        <dbReference type="ChEBI" id="CHEBI:15377"/>
        <dbReference type="ChEBI" id="CHEBI:78784"/>
        <dbReference type="ChEBI" id="CHEBI:78827"/>
        <dbReference type="EC" id="4.2.1.59"/>
    </reaction>
    <physiologicalReaction direction="left-to-right" evidence="14">
        <dbReference type="Rhea" id="RHEA:13098"/>
    </physiologicalReaction>
</comment>
<evidence type="ECO:0000256" key="6">
    <source>
        <dbReference type="ARBA" id="ARBA00022857"/>
    </source>
</evidence>
<comment type="catalytic activity">
    <reaction evidence="32">
        <text>(2E)-dodecenoyl-[ACP] + NADPH + H(+) = dodecanoyl-[ACP] + NADP(+)</text>
        <dbReference type="Rhea" id="RHEA:41880"/>
        <dbReference type="Rhea" id="RHEA-COMP:9643"/>
        <dbReference type="Rhea" id="RHEA-COMP:9644"/>
        <dbReference type="ChEBI" id="CHEBI:15378"/>
        <dbReference type="ChEBI" id="CHEBI:57783"/>
        <dbReference type="ChEBI" id="CHEBI:58349"/>
        <dbReference type="ChEBI" id="CHEBI:65264"/>
        <dbReference type="ChEBI" id="CHEBI:78472"/>
    </reaction>
    <physiologicalReaction direction="left-to-right" evidence="32">
        <dbReference type="Rhea" id="RHEA:41881"/>
    </physiologicalReaction>
</comment>
<keyword evidence="2" id="KW-0596">Phosphopantetheine</keyword>
<feature type="domain" description="Carrier" evidence="51">
    <location>
        <begin position="2010"/>
        <end position="2090"/>
    </location>
</feature>
<feature type="active site" description="Proton acceptor; for dehydratase activity" evidence="50">
    <location>
        <position position="898"/>
    </location>
</feature>
<dbReference type="FunFam" id="3.40.50.720:FF:000209">
    <property type="entry name" value="Polyketide synthase Pks12"/>
    <property type="match status" value="1"/>
</dbReference>
<comment type="catalytic activity">
    <reaction evidence="20">
        <text>3-oxooctadecanoyl-[ACP] + NADPH + H(+) = (3R)-hydroxyoctadecanoyl-[ACP] + NADP(+)</text>
        <dbReference type="Rhea" id="RHEA:41920"/>
        <dbReference type="Rhea" id="RHEA-COMP:9653"/>
        <dbReference type="Rhea" id="RHEA-COMP:9654"/>
        <dbReference type="ChEBI" id="CHEBI:15378"/>
        <dbReference type="ChEBI" id="CHEBI:57783"/>
        <dbReference type="ChEBI" id="CHEBI:58349"/>
        <dbReference type="ChEBI" id="CHEBI:78487"/>
        <dbReference type="ChEBI" id="CHEBI:78488"/>
    </reaction>
    <physiologicalReaction direction="left-to-right" evidence="20">
        <dbReference type="Rhea" id="RHEA:41921"/>
    </physiologicalReaction>
</comment>
<evidence type="ECO:0000256" key="43">
    <source>
        <dbReference type="ARBA" id="ARBA00049171"/>
    </source>
</evidence>
<evidence type="ECO:0000256" key="4">
    <source>
        <dbReference type="ARBA" id="ARBA00022679"/>
    </source>
</evidence>
<evidence type="ECO:0000256" key="1">
    <source>
        <dbReference type="ARBA" id="ARBA00005189"/>
    </source>
</evidence>
<dbReference type="InterPro" id="IPR042104">
    <property type="entry name" value="PKS_dehydratase_sf"/>
</dbReference>
<dbReference type="GO" id="GO:0031177">
    <property type="term" value="F:phosphopantetheine binding"/>
    <property type="evidence" value="ECO:0007669"/>
    <property type="project" value="InterPro"/>
</dbReference>
<dbReference type="Gene3D" id="3.90.180.10">
    <property type="entry name" value="Medium-chain alcohol dehydrogenases, catalytic domain"/>
    <property type="match status" value="1"/>
</dbReference>
<dbReference type="CDD" id="cd00833">
    <property type="entry name" value="PKS"/>
    <property type="match status" value="1"/>
</dbReference>
<evidence type="ECO:0000256" key="44">
    <source>
        <dbReference type="ARBA" id="ARBA00049263"/>
    </source>
</evidence>
<dbReference type="InterPro" id="IPR049552">
    <property type="entry name" value="PKS_DH_N"/>
</dbReference>
<evidence type="ECO:0000256" key="14">
    <source>
        <dbReference type="ARBA" id="ARBA00023394"/>
    </source>
</evidence>
<evidence type="ECO:0000259" key="52">
    <source>
        <dbReference type="PROSITE" id="PS52004"/>
    </source>
</evidence>
<evidence type="ECO:0000256" key="20">
    <source>
        <dbReference type="ARBA" id="ARBA00047300"/>
    </source>
</evidence>
<reference evidence="55" key="1">
    <citation type="submission" date="2025-08" db="UniProtKB">
        <authorList>
            <consortium name="RefSeq"/>
        </authorList>
    </citation>
    <scope>IDENTIFICATION</scope>
    <source>
        <tissue evidence="55">Muscle</tissue>
    </source>
</reference>
<evidence type="ECO:0000256" key="40">
    <source>
        <dbReference type="ARBA" id="ARBA00048935"/>
    </source>
</evidence>
<comment type="catalytic activity">
    <reaction evidence="33">
        <text>tetradecanoyl-[ACP] + H2O = tetradecanoate + holo-[ACP] + H(+)</text>
        <dbReference type="Rhea" id="RHEA:30123"/>
        <dbReference type="Rhea" id="RHEA-COMP:9648"/>
        <dbReference type="Rhea" id="RHEA-COMP:9685"/>
        <dbReference type="ChEBI" id="CHEBI:15377"/>
        <dbReference type="ChEBI" id="CHEBI:15378"/>
        <dbReference type="ChEBI" id="CHEBI:30807"/>
        <dbReference type="ChEBI" id="CHEBI:64479"/>
        <dbReference type="ChEBI" id="CHEBI:78477"/>
        <dbReference type="EC" id="3.1.2.14"/>
    </reaction>
    <physiologicalReaction direction="left-to-right" evidence="33">
        <dbReference type="Rhea" id="RHEA:30124"/>
    </physiologicalReaction>
</comment>
<accession>A0A6J3K4R1</accession>
<dbReference type="InterPro" id="IPR014030">
    <property type="entry name" value="Ketoacyl_synth_N"/>
</dbReference>
<evidence type="ECO:0000256" key="22">
    <source>
        <dbReference type="ARBA" id="ARBA00047400"/>
    </source>
</evidence>
<feature type="region of interest" description="C-terminal hotdog fold" evidence="50">
    <location>
        <begin position="999"/>
        <end position="1129"/>
    </location>
</feature>
<dbReference type="SUPFAM" id="SSF47336">
    <property type="entry name" value="ACP-like"/>
    <property type="match status" value="1"/>
</dbReference>
<evidence type="ECO:0000256" key="47">
    <source>
        <dbReference type="ARBA" id="ARBA00049449"/>
    </source>
</evidence>
<dbReference type="Pfam" id="PF00698">
    <property type="entry name" value="Acyl_transf_1"/>
    <property type="match status" value="1"/>
</dbReference>
<dbReference type="GO" id="GO:0141148">
    <property type="term" value="F:enoyl-[acyl-carrier-protein] reductase (NADPH) activity"/>
    <property type="evidence" value="ECO:0007669"/>
    <property type="project" value="UniProtKB-EC"/>
</dbReference>
<dbReference type="Pfam" id="PF02801">
    <property type="entry name" value="Ketoacyl-synt_C"/>
    <property type="match status" value="1"/>
</dbReference>
<gene>
    <name evidence="55" type="primary">LOC117232671</name>
</gene>
<dbReference type="Pfam" id="PF00107">
    <property type="entry name" value="ADH_zinc_N"/>
    <property type="match status" value="1"/>
</dbReference>
<dbReference type="SUPFAM" id="SSF53474">
    <property type="entry name" value="alpha/beta-Hydrolases"/>
    <property type="match status" value="1"/>
</dbReference>
<dbReference type="Gene3D" id="3.30.70.3290">
    <property type="match status" value="1"/>
</dbReference>
<dbReference type="SUPFAM" id="SSF53901">
    <property type="entry name" value="Thiolase-like"/>
    <property type="match status" value="1"/>
</dbReference>
<dbReference type="GO" id="GO:0004315">
    <property type="term" value="F:3-oxoacyl-[acyl-carrier-protein] synthase activity"/>
    <property type="evidence" value="ECO:0007669"/>
    <property type="project" value="UniProtKB-EC"/>
</dbReference>
<comment type="catalytic activity">
    <reaction evidence="22">
        <text>a (3R)-hydroxyacyl-[ACP] + NADP(+) = a 3-oxoacyl-[ACP] + NADPH + H(+)</text>
        <dbReference type="Rhea" id="RHEA:17397"/>
        <dbReference type="Rhea" id="RHEA-COMP:9916"/>
        <dbReference type="Rhea" id="RHEA-COMP:9945"/>
        <dbReference type="ChEBI" id="CHEBI:15378"/>
        <dbReference type="ChEBI" id="CHEBI:57783"/>
        <dbReference type="ChEBI" id="CHEBI:58349"/>
        <dbReference type="ChEBI" id="CHEBI:78776"/>
        <dbReference type="ChEBI" id="CHEBI:78827"/>
        <dbReference type="EC" id="1.1.1.100"/>
    </reaction>
    <physiologicalReaction direction="right-to-left" evidence="22">
        <dbReference type="Rhea" id="RHEA:17399"/>
    </physiologicalReaction>
</comment>
<dbReference type="InterPro" id="IPR049391">
    <property type="entry name" value="FAS_pseudo-KR"/>
</dbReference>
<comment type="catalytic activity">
    <reaction evidence="39">
        <text>hexadecanoyl-[ACP] + H2O = hexadecanoate + holo-[ACP] + H(+)</text>
        <dbReference type="Rhea" id="RHEA:41932"/>
        <dbReference type="Rhea" id="RHEA-COMP:9652"/>
        <dbReference type="Rhea" id="RHEA-COMP:9685"/>
        <dbReference type="ChEBI" id="CHEBI:7896"/>
        <dbReference type="ChEBI" id="CHEBI:15377"/>
        <dbReference type="ChEBI" id="CHEBI:15378"/>
        <dbReference type="ChEBI" id="CHEBI:64479"/>
        <dbReference type="ChEBI" id="CHEBI:78483"/>
        <dbReference type="EC" id="3.1.2.14"/>
    </reaction>
    <physiologicalReaction direction="left-to-right" evidence="39">
        <dbReference type="Rhea" id="RHEA:41933"/>
    </physiologicalReaction>
</comment>
<evidence type="ECO:0000259" key="51">
    <source>
        <dbReference type="PROSITE" id="PS50075"/>
    </source>
</evidence>
<evidence type="ECO:0000256" key="33">
    <source>
        <dbReference type="ARBA" id="ARBA00048289"/>
    </source>
</evidence>
<comment type="catalytic activity">
    <reaction evidence="15">
        <text>(3R)-hydroxytetradecanoyl-[ACP] = (2E)-tetradecenoyl-[ACP] + H2O</text>
        <dbReference type="Rhea" id="RHEA:41892"/>
        <dbReference type="Rhea" id="RHEA-COMP:9646"/>
        <dbReference type="Rhea" id="RHEA-COMP:9647"/>
        <dbReference type="ChEBI" id="CHEBI:15377"/>
        <dbReference type="ChEBI" id="CHEBI:78474"/>
        <dbReference type="ChEBI" id="CHEBI:78475"/>
    </reaction>
    <physiologicalReaction direction="left-to-right" evidence="15">
        <dbReference type="Rhea" id="RHEA:41893"/>
    </physiologicalReaction>
</comment>
<evidence type="ECO:0000256" key="24">
    <source>
        <dbReference type="ARBA" id="ARBA00047451"/>
    </source>
</evidence>
<dbReference type="InterPro" id="IPR016036">
    <property type="entry name" value="Malonyl_transacylase_ACP-bd"/>
</dbReference>
<evidence type="ECO:0000256" key="12">
    <source>
        <dbReference type="ARBA" id="ARBA00023373"/>
    </source>
</evidence>
<evidence type="ECO:0000256" key="16">
    <source>
        <dbReference type="ARBA" id="ARBA00023399"/>
    </source>
</evidence>
<dbReference type="Pfam" id="PF16197">
    <property type="entry name" value="KAsynt_C_assoc"/>
    <property type="match status" value="1"/>
</dbReference>
<comment type="catalytic activity">
    <reaction evidence="26">
        <text>dodecanoyl-[ACP] + malonyl-[ACP] + H(+) = 3-oxotetradecanoyl-[ACP] + holo-[ACP] + CO2</text>
        <dbReference type="Rhea" id="RHEA:41884"/>
        <dbReference type="Rhea" id="RHEA-COMP:9623"/>
        <dbReference type="Rhea" id="RHEA-COMP:9644"/>
        <dbReference type="Rhea" id="RHEA-COMP:9645"/>
        <dbReference type="Rhea" id="RHEA-COMP:9685"/>
        <dbReference type="ChEBI" id="CHEBI:15378"/>
        <dbReference type="ChEBI" id="CHEBI:16526"/>
        <dbReference type="ChEBI" id="CHEBI:64479"/>
        <dbReference type="ChEBI" id="CHEBI:65264"/>
        <dbReference type="ChEBI" id="CHEBI:78449"/>
        <dbReference type="ChEBI" id="CHEBI:78473"/>
    </reaction>
    <physiologicalReaction direction="left-to-right" evidence="26">
        <dbReference type="Rhea" id="RHEA:41885"/>
    </physiologicalReaction>
</comment>
<sequence length="2418" mass="268959">MSCNTQVDPLKVNYAVTEPGEEVVITGISGRFPESNNIIELKNNLMNKVDLITENYSRWRQDHAEIPKAGGKLSGLSKFDAIFFGVHYKQAHTLDPMCRILLENAYEAIVDAGLNPRQLKGTNTAVVIGSCISESEKTWFYEKLQANGFGITGCSRAMLANRISYFFGLHGPSYAIDTACSSSLIALDQAYRLIRTGVCETVIVGASNLCLHPYVSLQFARLGVLSTDCHCKSFDARANGYVRSEAISVIILQKAKNAKRIYAQVVYTKSNCDGYKEQGITFPASNVQKMLLTDFYKECKISPNELAFLEAHGTGTSVGDPEELNAIDKVFCQNRTTPLKIGSIKSNMGHTEPASGLCSVAKIIIAMESGLIPPNINFKSPMKGVTCFDEGKVEVVTEPTPWKGGYVGINSFGFGGANAHVLLKSYTKEKVNNGAPSDDLPRLVVVSGRTQEAVETLLNHIESIPVDVEYIRLLHDIHSENITGHLFRGYTMVGSKTSEKPPRDIQEYSGIKRPIWFVFSGMGSQWPGMGESLMRFPIFAKAVQKCDAVLKPHGIDIVNIITNKDKKTFDNILNSFVGIAVIQIGLVDLLTSVGIEPDNIIGHSVGELGCAYADGCFTAEQMVLAAYSRGLASIETKMIRGSMAAVGLGYEEIKDICPSDIEVACHNSSDSCTISGPAESMKQFVAQLQANKIFAKEVACSNIAYHSRYIADAGPRLLSYLKKVIPKPQARSSKWMSTSVPRSQWYTEAAKYSSAEYHTNNLLSSVLFAETATMIPSDAITIEIAPHGLLQAILKRSLSQSVTNIALTQRGHKDNAECFLQALGKLYDVGLQPQLANIYPHVEFPVSRGTSMVSPYIRWEHSEDWFVPVYTQRQKITTAERMIDVALKDENYEYIMHHVIDGRNLVPATGYLIMVWETVSLLQGALYDEVSVVFENVKFERATNMPESGSISLTVMVQRGSGKFEISEGSTTVVTGSIRVQTNPAQEKIPAKFLTEIEDEEVLTSKDIYKELKLRGYQYTGPFRSLKSASLKGTRGRIAWTKNWAVFMDNMLQMKILNLDTRALYVPTAIRKLVIDVKVHNETIRNLTEDNNEIPISVYNDYDVVVSGGIEIHGIKANAIQHRRLTSVPILEEYKFIANRDKAQTSLEEMIILSTQLALESHIINTPKILEVIDQEEKVPTEETLTPIFMKVLSNIPMIRPNLTLAAESERGEKLLLPENITVITPKKLPEDASVFIAAAHNILSNKTTDILDQLLAATMGHGFILLRESVVNKDTFSYLEVCDLNVVLEKSFKNQTLLLLKKAEKPPQKTEVIYVNNNEFTWLEDVKKVLNNEKDKNSNDTVRLVLVAEGDMENGALGLVKCLRREPNGEIVKTVIIQDENAPKFSLKDPFYSKQLDIDIGYNVLRPGKIWGTYKHLPYPELQPTLTSHGYANLRVRGDLSSIQWFEGWIQPNEKCQDNIIKVIYSSLNFRDVMLATGKLMAETIVKKREMSDCLIGFEFSGIDSNGKRVMGFVESKGISNLVTPHKFTLWPVPDEWSLEDAATVPSAYFTVFYAFYYFGKLRKGEKVLIHGGSGAVGQAAINVALAEGCEVFTTVGTPEKRKYIRETFPSIDDDHIGNSRDTSFEQMIMKQTHGKGVDIVLNSLAEDKLQASIRCLGYRGRFLEIGKFDMSVNNQLGMEVFLKEISFHGIMLDAMIHGTLPHIREEVHHFLNAQVNRKCIKPLVRKCFEKNQLEEAFRYMAAGKHIGKILIKIADEKAPLNTPILAYPRFNATSSKSYVIIGGLGGLGLELADWLVLRGARNLVIVTRNGVKTGYQKLRIDIWKSYGAKILIIPGVDASKTDDCEFILKSAEEQAPVDGIFNLAALLKDCLMVNQTMESFEESMKPKARITKKLDELSRKICPNLRHFVVFSSLSCGRGSAGQSNYGMGNAVLERICERRVEQGLPGMAIQWGAVGDVGIAAEMLENKHQLVIGGTLAQKISSCLEELDKFMCQNRPIVASMVVAEKVPSANEVSNVLEAVMNIMNIKDMKTVSQNSSLAELGMDSMMAVEIKQTLERDFEVFLTAQDIRLLNIAKLVEMSAKDTKKQTKQIKKTTTKTEKVIGMRLLMKTLNVSILDGQYCVELPVKCGEKRNEIFLIPGIEGSAAIFAELASKLKFPATCLQLGIYNINESVEEMAERLLPYVLARSKGRRDFTIVGYSYGSLIAIELTRRLEPYILIGQLILIDGSPDYMKAIKSEHLASPTEDEYQNTFLIEILNVIKTPIITEIALKLKNCSNWNEKLDLVTKYTTDEIHKVYSAETQKKIISFIYNRLCVLDKYDPSSVPPLRTPITLLVPTTPAVILPNSDYGLQKLTHGKVEIHKIEGNHISILDDKITAAAINGEPLEDAKTFKETLNFASSELELHGKNENFMGLS</sequence>
<comment type="catalytic activity">
    <reaction evidence="49">
        <text>octanoyl-[ACP] + malonyl-[ACP] + H(+) = 3-oxodecanoyl-[ACP] + holo-[ACP] + CO2</text>
        <dbReference type="Rhea" id="RHEA:41852"/>
        <dbReference type="Rhea" id="RHEA-COMP:9623"/>
        <dbReference type="Rhea" id="RHEA-COMP:9636"/>
        <dbReference type="Rhea" id="RHEA-COMP:9637"/>
        <dbReference type="Rhea" id="RHEA-COMP:9685"/>
        <dbReference type="ChEBI" id="CHEBI:15378"/>
        <dbReference type="ChEBI" id="CHEBI:16526"/>
        <dbReference type="ChEBI" id="CHEBI:64479"/>
        <dbReference type="ChEBI" id="CHEBI:78449"/>
        <dbReference type="ChEBI" id="CHEBI:78463"/>
        <dbReference type="ChEBI" id="CHEBI:78464"/>
    </reaction>
    <physiologicalReaction direction="left-to-right" evidence="49">
        <dbReference type="Rhea" id="RHEA:41853"/>
    </physiologicalReaction>
</comment>
<evidence type="ECO:0000256" key="35">
    <source>
        <dbReference type="ARBA" id="ARBA00048506"/>
    </source>
</evidence>
<organism evidence="54 55">
    <name type="scientific">Bombus vosnesenskii</name>
    <dbReference type="NCBI Taxonomy" id="207650"/>
    <lineage>
        <taxon>Eukaryota</taxon>
        <taxon>Metazoa</taxon>
        <taxon>Ecdysozoa</taxon>
        <taxon>Arthropoda</taxon>
        <taxon>Hexapoda</taxon>
        <taxon>Insecta</taxon>
        <taxon>Pterygota</taxon>
        <taxon>Neoptera</taxon>
        <taxon>Endopterygota</taxon>
        <taxon>Hymenoptera</taxon>
        <taxon>Apocrita</taxon>
        <taxon>Aculeata</taxon>
        <taxon>Apoidea</taxon>
        <taxon>Anthophila</taxon>
        <taxon>Apidae</taxon>
        <taxon>Bombus</taxon>
        <taxon>Pyrobombus</taxon>
    </lineage>
</organism>
<evidence type="ECO:0000256" key="28">
    <source>
        <dbReference type="ARBA" id="ARBA00047897"/>
    </source>
</evidence>
<comment type="catalytic activity">
    <reaction evidence="41">
        <text>(2E)-octadecenoyl-[ACP] + NADPH + H(+) = octadecanoyl-[ACP] + NADP(+)</text>
        <dbReference type="Rhea" id="RHEA:41928"/>
        <dbReference type="Rhea" id="RHEA-COMP:9655"/>
        <dbReference type="Rhea" id="RHEA-COMP:9656"/>
        <dbReference type="ChEBI" id="CHEBI:15378"/>
        <dbReference type="ChEBI" id="CHEBI:57783"/>
        <dbReference type="ChEBI" id="CHEBI:58349"/>
        <dbReference type="ChEBI" id="CHEBI:78489"/>
        <dbReference type="ChEBI" id="CHEBI:78495"/>
    </reaction>
    <physiologicalReaction direction="left-to-right" evidence="41">
        <dbReference type="Rhea" id="RHEA:41929"/>
    </physiologicalReaction>
</comment>
<evidence type="ECO:0000256" key="2">
    <source>
        <dbReference type="ARBA" id="ARBA00022450"/>
    </source>
</evidence>
<comment type="catalytic activity">
    <reaction evidence="27">
        <text>(2E)-hexadecenoyl-[ACP] + NADPH + H(+) = hexadecanoyl-[ACP] + NADP(+)</text>
        <dbReference type="Rhea" id="RHEA:41912"/>
        <dbReference type="Rhea" id="RHEA-COMP:9651"/>
        <dbReference type="Rhea" id="RHEA-COMP:9652"/>
        <dbReference type="ChEBI" id="CHEBI:15378"/>
        <dbReference type="ChEBI" id="CHEBI:57783"/>
        <dbReference type="ChEBI" id="CHEBI:58349"/>
        <dbReference type="ChEBI" id="CHEBI:78481"/>
        <dbReference type="ChEBI" id="CHEBI:78483"/>
    </reaction>
    <physiologicalReaction direction="left-to-right" evidence="27">
        <dbReference type="Rhea" id="RHEA:41913"/>
    </physiologicalReaction>
</comment>
<evidence type="ECO:0000256" key="31">
    <source>
        <dbReference type="ARBA" id="ARBA00048051"/>
    </source>
</evidence>
<dbReference type="GO" id="GO:0004312">
    <property type="term" value="F:fatty acid synthase activity"/>
    <property type="evidence" value="ECO:0007669"/>
    <property type="project" value="TreeGrafter"/>
</dbReference>
<keyword evidence="54" id="KW-1185">Reference proteome</keyword>
<comment type="catalytic activity">
    <reaction evidence="25">
        <text>(2E)-butenoyl-[ACP] + NADPH + H(+) = butanoyl-[ACP] + NADP(+)</text>
        <dbReference type="Rhea" id="RHEA:41812"/>
        <dbReference type="Rhea" id="RHEA-COMP:9627"/>
        <dbReference type="Rhea" id="RHEA-COMP:9628"/>
        <dbReference type="ChEBI" id="CHEBI:15378"/>
        <dbReference type="ChEBI" id="CHEBI:57783"/>
        <dbReference type="ChEBI" id="CHEBI:58349"/>
        <dbReference type="ChEBI" id="CHEBI:78453"/>
        <dbReference type="ChEBI" id="CHEBI:78454"/>
    </reaction>
    <physiologicalReaction direction="left-to-right" evidence="25">
        <dbReference type="Rhea" id="RHEA:41813"/>
    </physiologicalReaction>
</comment>
<dbReference type="CDD" id="cd05195">
    <property type="entry name" value="enoyl_red"/>
    <property type="match status" value="1"/>
</dbReference>
<dbReference type="InterPro" id="IPR016035">
    <property type="entry name" value="Acyl_Trfase/lysoPLipase"/>
</dbReference>
<evidence type="ECO:0000256" key="15">
    <source>
        <dbReference type="ARBA" id="ARBA00023398"/>
    </source>
</evidence>
<protein>
    <submittedName>
        <fullName evidence="55">Fatty acid synthase-like</fullName>
    </submittedName>
</protein>
<dbReference type="InterPro" id="IPR016039">
    <property type="entry name" value="Thiolase-like"/>
</dbReference>
<dbReference type="PROSITE" id="PS52019">
    <property type="entry name" value="PKS_MFAS_DH"/>
    <property type="match status" value="1"/>
</dbReference>
<dbReference type="KEGG" id="bvk:117232671"/>
<dbReference type="InterPro" id="IPR050091">
    <property type="entry name" value="PKS_NRPS_Biosynth_Enz"/>
</dbReference>
<dbReference type="InterPro" id="IPR020843">
    <property type="entry name" value="ER"/>
</dbReference>
<comment type="catalytic activity">
    <reaction evidence="44">
        <text>3-oxododecanoyl-[ACP] + NADPH + H(+) = (3R)-hydroxydodecanoyl-[ACP] + NADP(+)</text>
        <dbReference type="Rhea" id="RHEA:41872"/>
        <dbReference type="Rhea" id="RHEA-COMP:9641"/>
        <dbReference type="Rhea" id="RHEA-COMP:9642"/>
        <dbReference type="ChEBI" id="CHEBI:15378"/>
        <dbReference type="ChEBI" id="CHEBI:57783"/>
        <dbReference type="ChEBI" id="CHEBI:58349"/>
        <dbReference type="ChEBI" id="CHEBI:78469"/>
        <dbReference type="ChEBI" id="CHEBI:78470"/>
    </reaction>
    <physiologicalReaction direction="left-to-right" evidence="44">
        <dbReference type="Rhea" id="RHEA:41873"/>
    </physiologicalReaction>
</comment>
<comment type="catalytic activity">
    <reaction evidence="37">
        <text>a 2,3-saturated acyl-[ACP] + NADP(+) = a (2E)-enoyl-[ACP] + NADPH + H(+)</text>
        <dbReference type="Rhea" id="RHEA:22564"/>
        <dbReference type="Rhea" id="RHEA-COMP:9925"/>
        <dbReference type="Rhea" id="RHEA-COMP:9926"/>
        <dbReference type="ChEBI" id="CHEBI:15378"/>
        <dbReference type="ChEBI" id="CHEBI:57783"/>
        <dbReference type="ChEBI" id="CHEBI:58349"/>
        <dbReference type="ChEBI" id="CHEBI:78784"/>
        <dbReference type="ChEBI" id="CHEBI:78785"/>
        <dbReference type="EC" id="1.3.1.39"/>
    </reaction>
    <physiologicalReaction direction="right-to-left" evidence="37">
        <dbReference type="Rhea" id="RHEA:22566"/>
    </physiologicalReaction>
</comment>
<comment type="catalytic activity">
    <reaction evidence="13">
        <text>(3R)-hydroxydecanoyl-[ACP] = (2E)-decenoyl-[ACP] + H2O</text>
        <dbReference type="Rhea" id="RHEA:41860"/>
        <dbReference type="Rhea" id="RHEA-COMP:9638"/>
        <dbReference type="Rhea" id="RHEA-COMP:9639"/>
        <dbReference type="ChEBI" id="CHEBI:15377"/>
        <dbReference type="ChEBI" id="CHEBI:78466"/>
        <dbReference type="ChEBI" id="CHEBI:78467"/>
    </reaction>
    <physiologicalReaction direction="left-to-right" evidence="13">
        <dbReference type="Rhea" id="RHEA:41861"/>
    </physiologicalReaction>
</comment>
<keyword evidence="7" id="KW-0663">Pyridoxal phosphate</keyword>
<dbReference type="InterPro" id="IPR020841">
    <property type="entry name" value="PKS_Beta-ketoAc_synthase_dom"/>
</dbReference>
<dbReference type="PANTHER" id="PTHR43775">
    <property type="entry name" value="FATTY ACID SYNTHASE"/>
    <property type="match status" value="1"/>
</dbReference>
<dbReference type="PROSITE" id="PS50075">
    <property type="entry name" value="CARRIER"/>
    <property type="match status" value="1"/>
</dbReference>
<evidence type="ECO:0000256" key="30">
    <source>
        <dbReference type="ARBA" id="ARBA00047961"/>
    </source>
</evidence>
<proteinExistence type="predicted"/>
<comment type="catalytic activity">
    <reaction evidence="24">
        <text>tetradecanoyl-[ACP] + malonyl-[ACP] + H(+) = 3-oxohexadecanoyl-[ACP] + holo-[ACP] + CO2</text>
        <dbReference type="Rhea" id="RHEA:41900"/>
        <dbReference type="Rhea" id="RHEA-COMP:9623"/>
        <dbReference type="Rhea" id="RHEA-COMP:9648"/>
        <dbReference type="Rhea" id="RHEA-COMP:9649"/>
        <dbReference type="Rhea" id="RHEA-COMP:9685"/>
        <dbReference type="ChEBI" id="CHEBI:15378"/>
        <dbReference type="ChEBI" id="CHEBI:16526"/>
        <dbReference type="ChEBI" id="CHEBI:64479"/>
        <dbReference type="ChEBI" id="CHEBI:78449"/>
        <dbReference type="ChEBI" id="CHEBI:78477"/>
        <dbReference type="ChEBI" id="CHEBI:78478"/>
    </reaction>
    <physiologicalReaction direction="left-to-right" evidence="24">
        <dbReference type="Rhea" id="RHEA:41901"/>
    </physiologicalReaction>
</comment>
<comment type="catalytic activity">
    <reaction evidence="11">
        <text>(3R)-hydroxydodecanoyl-[ACP] = (2E)-dodecenoyl-[ACP] + H2O</text>
        <dbReference type="Rhea" id="RHEA:41876"/>
        <dbReference type="Rhea" id="RHEA-COMP:9642"/>
        <dbReference type="Rhea" id="RHEA-COMP:9643"/>
        <dbReference type="ChEBI" id="CHEBI:15377"/>
        <dbReference type="ChEBI" id="CHEBI:78470"/>
        <dbReference type="ChEBI" id="CHEBI:78472"/>
    </reaction>
    <physiologicalReaction direction="left-to-right" evidence="11">
        <dbReference type="Rhea" id="RHEA:41877"/>
    </physiologicalReaction>
</comment>
<dbReference type="CDD" id="cd08954">
    <property type="entry name" value="KR_1_FAS_SDR_x"/>
    <property type="match status" value="1"/>
</dbReference>
<comment type="catalytic activity">
    <reaction evidence="17">
        <text>(3R)-hydroxyhexadecanoyl-[ACP] = (2E)-hexadecenoyl-[ACP] + H2O</text>
        <dbReference type="Rhea" id="RHEA:41908"/>
        <dbReference type="Rhea" id="RHEA-COMP:9650"/>
        <dbReference type="Rhea" id="RHEA-COMP:9651"/>
        <dbReference type="ChEBI" id="CHEBI:15377"/>
        <dbReference type="ChEBI" id="CHEBI:78480"/>
        <dbReference type="ChEBI" id="CHEBI:78481"/>
    </reaction>
    <physiologicalReaction direction="left-to-right" evidence="17">
        <dbReference type="Rhea" id="RHEA:41909"/>
    </physiologicalReaction>
</comment>
<evidence type="ECO:0000256" key="27">
    <source>
        <dbReference type="ARBA" id="ARBA00047810"/>
    </source>
</evidence>
<dbReference type="InterPro" id="IPR020806">
    <property type="entry name" value="PKS_PP-bd"/>
</dbReference>
<evidence type="ECO:0000313" key="55">
    <source>
        <dbReference type="RefSeq" id="XP_033348083.1"/>
    </source>
</evidence>
<evidence type="ECO:0000256" key="29">
    <source>
        <dbReference type="ARBA" id="ARBA00047953"/>
    </source>
</evidence>